<proteinExistence type="predicted"/>
<dbReference type="EMBL" id="HACA01004656">
    <property type="protein sequence ID" value="CDW22017.1"/>
    <property type="molecule type" value="Transcribed_RNA"/>
</dbReference>
<reference evidence="1" key="1">
    <citation type="submission" date="2014-05" db="EMBL/GenBank/DDBJ databases">
        <authorList>
            <person name="Chronopoulou M."/>
        </authorList>
    </citation>
    <scope>NUCLEOTIDE SEQUENCE</scope>
    <source>
        <tissue evidence="1">Whole organism</tissue>
    </source>
</reference>
<dbReference type="OrthoDB" id="18339at2759"/>
<evidence type="ECO:0000313" key="1">
    <source>
        <dbReference type="EMBL" id="CDW22017.1"/>
    </source>
</evidence>
<dbReference type="GO" id="GO:0031625">
    <property type="term" value="F:ubiquitin protein ligase binding"/>
    <property type="evidence" value="ECO:0007669"/>
    <property type="project" value="TreeGrafter"/>
</dbReference>
<dbReference type="PANTHER" id="PTHR13374:SF3">
    <property type="entry name" value="DET1 HOMOLOG"/>
    <property type="match status" value="1"/>
</dbReference>
<name>A0A0K2T8W2_LEPSM</name>
<sequence>MQKGCFIPIVKIGRLLEDDDEYLLSISREHSQKESSINALKHRILVFLYQRAMKSSLDQKHPGELRRFYQYFDQLKGLRIWKMQLIDEDHILLKYASEEVVTHRKSESNSQLSFFVIYDRKNTRILSIYDNNSKELVEIFEQHCDFFRNSSESRIASSPSNNVYAALIQKKFKRTISNAKNGSITEARKRILARLPISAQSCSSSPYLDLFLFSYDEKFVSVMERPKGCGDHPIQFYDRNTGRLMFKIYTGLQNHPSPPTSAKRLVAFVFHPTDPFVISVQRTLLDYVVNFHVRKAGVQGDTSPSFF</sequence>
<dbReference type="AlphaFoldDB" id="A0A0K2T8W2"/>
<dbReference type="GO" id="GO:0016567">
    <property type="term" value="P:protein ubiquitination"/>
    <property type="evidence" value="ECO:0007669"/>
    <property type="project" value="TreeGrafter"/>
</dbReference>
<dbReference type="GO" id="GO:0032436">
    <property type="term" value="P:positive regulation of proteasomal ubiquitin-dependent protein catabolic process"/>
    <property type="evidence" value="ECO:0007669"/>
    <property type="project" value="TreeGrafter"/>
</dbReference>
<protein>
    <submittedName>
        <fullName evidence="1">DET1 homolog [Megachile rotundata]</fullName>
    </submittedName>
</protein>
<accession>A0A0K2T8W2</accession>
<dbReference type="Pfam" id="PF09737">
    <property type="entry name" value="Det1"/>
    <property type="match status" value="1"/>
</dbReference>
<dbReference type="InterPro" id="IPR019138">
    <property type="entry name" value="De-etiolated_protein_1_Det1"/>
</dbReference>
<dbReference type="GO" id="GO:0005634">
    <property type="term" value="C:nucleus"/>
    <property type="evidence" value="ECO:0007669"/>
    <property type="project" value="TreeGrafter"/>
</dbReference>
<dbReference type="GO" id="GO:0031461">
    <property type="term" value="C:cullin-RING ubiquitin ligase complex"/>
    <property type="evidence" value="ECO:0007669"/>
    <property type="project" value="TreeGrafter"/>
</dbReference>
<organism evidence="1">
    <name type="scientific">Lepeophtheirus salmonis</name>
    <name type="common">Salmon louse</name>
    <name type="synonym">Caligus salmonis</name>
    <dbReference type="NCBI Taxonomy" id="72036"/>
    <lineage>
        <taxon>Eukaryota</taxon>
        <taxon>Metazoa</taxon>
        <taxon>Ecdysozoa</taxon>
        <taxon>Arthropoda</taxon>
        <taxon>Crustacea</taxon>
        <taxon>Multicrustacea</taxon>
        <taxon>Hexanauplia</taxon>
        <taxon>Copepoda</taxon>
        <taxon>Siphonostomatoida</taxon>
        <taxon>Caligidae</taxon>
        <taxon>Lepeophtheirus</taxon>
    </lineage>
</organism>
<dbReference type="GO" id="GO:1990756">
    <property type="term" value="F:ubiquitin-like ligase-substrate adaptor activity"/>
    <property type="evidence" value="ECO:0007669"/>
    <property type="project" value="TreeGrafter"/>
</dbReference>
<dbReference type="PANTHER" id="PTHR13374">
    <property type="entry name" value="DET1 HOMOLOG DE-ETIOLATED-1 HOMOLOG"/>
    <property type="match status" value="1"/>
</dbReference>